<dbReference type="Proteomes" id="UP000018296">
    <property type="component" value="Unassembled WGS sequence"/>
</dbReference>
<feature type="domain" description="DUF1648" evidence="2">
    <location>
        <begin position="149"/>
        <end position="193"/>
    </location>
</feature>
<dbReference type="Pfam" id="PF19124">
    <property type="entry name" value="DUF5808"/>
    <property type="match status" value="1"/>
</dbReference>
<dbReference type="InterPro" id="IPR043831">
    <property type="entry name" value="DUF5808"/>
</dbReference>
<dbReference type="Pfam" id="PF07853">
    <property type="entry name" value="DUF1648"/>
    <property type="match status" value="1"/>
</dbReference>
<feature type="transmembrane region" description="Helical" evidence="1">
    <location>
        <begin position="6"/>
        <end position="25"/>
    </location>
</feature>
<protein>
    <submittedName>
        <fullName evidence="4">Uncharacterized protein</fullName>
    </submittedName>
</protein>
<dbReference type="OrthoDB" id="157646at2"/>
<dbReference type="STRING" id="1395513.P343_05275"/>
<feature type="transmembrane region" description="Helical" evidence="1">
    <location>
        <begin position="326"/>
        <end position="345"/>
    </location>
</feature>
<sequence length="347" mass="39136">MSGTSLILICTYVLVACLFILQPWFSRKNVLFGVVFADGAIWQHAQATYIRRRYLIEATGTALAILVILFVLPFFLAKGTLVDVFNVAMVALIFIDSFIFVLANRRTRILKQSMVPNAQLTTDKIVVEVGKSDRETVLSLCWFLLLVPLFIATVAVVWFGYPYMTDSILTHFGIAGPDRWAPKSWRSVLSPVFIEVLLGVLILFIRRAPASVKGNPNAAPGYAQYRKMMGILLIVFCLLSELLFLLIVIGFITPVSTLWYMIITLVDLGFLITMLLLYNRFVRSKRSSGPILDDDAKWIWGLFYFNRSDPSIFVEKRIGIGYTVNFARPIAWIVLVGIIVIAIAFSR</sequence>
<feature type="transmembrane region" description="Helical" evidence="1">
    <location>
        <begin position="82"/>
        <end position="103"/>
    </location>
</feature>
<gene>
    <name evidence="4" type="ORF">P343_05275</name>
</gene>
<feature type="transmembrane region" description="Helical" evidence="1">
    <location>
        <begin position="231"/>
        <end position="252"/>
    </location>
</feature>
<comment type="caution">
    <text evidence="4">The sequence shown here is derived from an EMBL/GenBank/DDBJ whole genome shotgun (WGS) entry which is preliminary data.</text>
</comment>
<evidence type="ECO:0000259" key="3">
    <source>
        <dbReference type="Pfam" id="PF19124"/>
    </source>
</evidence>
<dbReference type="PANTHER" id="PTHR37810:SF9">
    <property type="entry name" value="MEMBRANE PROTEIN"/>
    <property type="match status" value="1"/>
</dbReference>
<feature type="domain" description="DUF5808" evidence="3">
    <location>
        <begin position="308"/>
        <end position="332"/>
    </location>
</feature>
<dbReference type="EMBL" id="AWTC01000004">
    <property type="protein sequence ID" value="EST12564.1"/>
    <property type="molecule type" value="Genomic_DNA"/>
</dbReference>
<keyword evidence="1" id="KW-1133">Transmembrane helix</keyword>
<feature type="transmembrane region" description="Helical" evidence="1">
    <location>
        <begin position="54"/>
        <end position="76"/>
    </location>
</feature>
<evidence type="ECO:0000259" key="2">
    <source>
        <dbReference type="Pfam" id="PF07853"/>
    </source>
</evidence>
<evidence type="ECO:0000313" key="4">
    <source>
        <dbReference type="EMBL" id="EST12564.1"/>
    </source>
</evidence>
<dbReference type="AlphaFoldDB" id="V6J707"/>
<feature type="transmembrane region" description="Helical" evidence="1">
    <location>
        <begin position="140"/>
        <end position="164"/>
    </location>
</feature>
<name>V6J707_9BACL</name>
<organism evidence="4 5">
    <name type="scientific">Sporolactobacillus laevolacticus DSM 442</name>
    <dbReference type="NCBI Taxonomy" id="1395513"/>
    <lineage>
        <taxon>Bacteria</taxon>
        <taxon>Bacillati</taxon>
        <taxon>Bacillota</taxon>
        <taxon>Bacilli</taxon>
        <taxon>Bacillales</taxon>
        <taxon>Sporolactobacillaceae</taxon>
        <taxon>Sporolactobacillus</taxon>
    </lineage>
</organism>
<evidence type="ECO:0000313" key="5">
    <source>
        <dbReference type="Proteomes" id="UP000018296"/>
    </source>
</evidence>
<feature type="transmembrane region" description="Helical" evidence="1">
    <location>
        <begin position="184"/>
        <end position="205"/>
    </location>
</feature>
<keyword evidence="1" id="KW-0472">Membrane</keyword>
<dbReference type="RefSeq" id="WP_023509355.1">
    <property type="nucleotide sequence ID" value="NZ_AWTC01000004.1"/>
</dbReference>
<evidence type="ECO:0000256" key="1">
    <source>
        <dbReference type="SAM" id="Phobius"/>
    </source>
</evidence>
<dbReference type="PATRIC" id="fig|1395513.3.peg.1075"/>
<dbReference type="PANTHER" id="PTHR37810">
    <property type="entry name" value="IMMUNITY PROTEIN SDPI"/>
    <property type="match status" value="1"/>
</dbReference>
<proteinExistence type="predicted"/>
<keyword evidence="5" id="KW-1185">Reference proteome</keyword>
<reference evidence="4 5" key="1">
    <citation type="journal article" date="2013" name="Genome Announc.">
        <title>Genome Sequence of Sporolactobacillus laevolacticus DSM442, an Efficient Polymer-Grade D-Lactate Producer from Agricultural Waste Cottonseed as a Nitrogen Source.</title>
        <authorList>
            <person name="Wang H."/>
            <person name="Wang L."/>
            <person name="Ju J."/>
            <person name="Yu B."/>
            <person name="Ma Y."/>
        </authorList>
    </citation>
    <scope>NUCLEOTIDE SEQUENCE [LARGE SCALE GENOMIC DNA]</scope>
    <source>
        <strain evidence="4 5">DSM 442</strain>
    </source>
</reference>
<dbReference type="eggNOG" id="COG4194">
    <property type="taxonomic scope" value="Bacteria"/>
</dbReference>
<accession>V6J707</accession>
<dbReference type="InterPro" id="IPR012867">
    <property type="entry name" value="DUF1648"/>
</dbReference>
<dbReference type="GO" id="GO:0009636">
    <property type="term" value="P:response to toxic substance"/>
    <property type="evidence" value="ECO:0007669"/>
    <property type="project" value="TreeGrafter"/>
</dbReference>
<feature type="transmembrane region" description="Helical" evidence="1">
    <location>
        <begin position="258"/>
        <end position="278"/>
    </location>
</feature>
<keyword evidence="1" id="KW-0812">Transmembrane</keyword>